<accession>A0AAE3XE11</accession>
<organism evidence="3 4">
    <name type="scientific">Deinococcus soli</name>
    <name type="common">ex Cha et al. 2016</name>
    <dbReference type="NCBI Taxonomy" id="1309411"/>
    <lineage>
        <taxon>Bacteria</taxon>
        <taxon>Thermotogati</taxon>
        <taxon>Deinococcota</taxon>
        <taxon>Deinococci</taxon>
        <taxon>Deinococcales</taxon>
        <taxon>Deinococcaceae</taxon>
        <taxon>Deinococcus</taxon>
    </lineage>
</organism>
<dbReference type="Proteomes" id="UP001185331">
    <property type="component" value="Unassembled WGS sequence"/>
</dbReference>
<dbReference type="EMBL" id="JAVDQK010000006">
    <property type="protein sequence ID" value="MDR6219224.1"/>
    <property type="molecule type" value="Genomic_DNA"/>
</dbReference>
<dbReference type="GO" id="GO:0004803">
    <property type="term" value="F:transposase activity"/>
    <property type="evidence" value="ECO:0007669"/>
    <property type="project" value="InterPro"/>
</dbReference>
<dbReference type="AlphaFoldDB" id="A0AAE3XE11"/>
<proteinExistence type="predicted"/>
<dbReference type="Pfam" id="PF01609">
    <property type="entry name" value="DDE_Tnp_1"/>
    <property type="match status" value="1"/>
</dbReference>
<name>A0AAE3XE11_9DEIO</name>
<dbReference type="PANTHER" id="PTHR30007">
    <property type="entry name" value="PHP DOMAIN PROTEIN"/>
    <property type="match status" value="1"/>
</dbReference>
<feature type="domain" description="Insertion element IS402-like" evidence="2">
    <location>
        <begin position="10"/>
        <end position="83"/>
    </location>
</feature>
<dbReference type="RefSeq" id="WP_309855410.1">
    <property type="nucleotide sequence ID" value="NZ_JAVDQJ010000006.1"/>
</dbReference>
<feature type="domain" description="Transposase IS4-like" evidence="1">
    <location>
        <begin position="100"/>
        <end position="264"/>
    </location>
</feature>
<evidence type="ECO:0000313" key="3">
    <source>
        <dbReference type="EMBL" id="MDR6219224.1"/>
    </source>
</evidence>
<evidence type="ECO:0000313" key="4">
    <source>
        <dbReference type="Proteomes" id="UP001185331"/>
    </source>
</evidence>
<evidence type="ECO:0000259" key="2">
    <source>
        <dbReference type="Pfam" id="PF13340"/>
    </source>
</evidence>
<dbReference type="InterPro" id="IPR002559">
    <property type="entry name" value="Transposase_11"/>
</dbReference>
<gene>
    <name evidence="3" type="ORF">J2Y00_002821</name>
</gene>
<comment type="caution">
    <text evidence="3">The sequence shown here is derived from an EMBL/GenBank/DDBJ whole genome shotgun (WGS) entry which is preliminary data.</text>
</comment>
<dbReference type="GO" id="GO:0006313">
    <property type="term" value="P:DNA transposition"/>
    <property type="evidence" value="ECO:0007669"/>
    <property type="project" value="InterPro"/>
</dbReference>
<dbReference type="Pfam" id="PF13340">
    <property type="entry name" value="DUF4096"/>
    <property type="match status" value="1"/>
</dbReference>
<dbReference type="InterPro" id="IPR025161">
    <property type="entry name" value="IS402-like_dom"/>
</dbReference>
<dbReference type="PANTHER" id="PTHR30007:SF0">
    <property type="entry name" value="TRANSPOSASE"/>
    <property type="match status" value="1"/>
</dbReference>
<protein>
    <submittedName>
        <fullName evidence="3">Transposase</fullName>
    </submittedName>
</protein>
<evidence type="ECO:0000259" key="1">
    <source>
        <dbReference type="Pfam" id="PF01609"/>
    </source>
</evidence>
<dbReference type="GO" id="GO:0003677">
    <property type="term" value="F:DNA binding"/>
    <property type="evidence" value="ECO:0007669"/>
    <property type="project" value="InterPro"/>
</dbReference>
<reference evidence="3" key="1">
    <citation type="submission" date="2023-07" db="EMBL/GenBank/DDBJ databases">
        <title>Sorghum-associated microbial communities from plants grown in Nebraska, USA.</title>
        <authorList>
            <person name="Schachtman D."/>
        </authorList>
    </citation>
    <scope>NUCLEOTIDE SEQUENCE</scope>
    <source>
        <strain evidence="3">BE330</strain>
    </source>
</reference>
<sequence length="281" mass="32149">MTRAAYPNDLTDAEWNVLFPLLPQASPIGRPRKWSPREILDGIFYVLRGGIAWRSMPHDLPPWQTIYHYHSLWRLRGVWEALHTVLRELIRQREGRAATPSAAIIDSQSVKTTEAGGPRGYDGGKKVNGRKRHLLVDTLGLVMAIKVHEADIQDRTGAVLLLRDLPNVFPRMKHVWADAGYTGKLASDIKTHLGWTLEIVKHPWSGWQGTWAPKDAPPRHVEVPKGFVVLKRRWVVERTFAWLGKSRRMAKDYEALVETAENLVYEVMIRLMVRRLAKPSP</sequence>
<dbReference type="NCBIfam" id="NF033580">
    <property type="entry name" value="transpos_IS5_3"/>
    <property type="match status" value="1"/>
</dbReference>